<protein>
    <recommendedName>
        <fullName evidence="8">EGF-like domain-containing protein</fullName>
    </recommendedName>
</protein>
<keyword evidence="2 7" id="KW-0732">Signal</keyword>
<keyword evidence="4 6" id="KW-1015">Disulfide bond</keyword>
<feature type="chain" id="PRO_5018064014" description="EGF-like domain-containing protein" evidence="7">
    <location>
        <begin position="24"/>
        <end position="157"/>
    </location>
</feature>
<dbReference type="InterPro" id="IPR000742">
    <property type="entry name" value="EGF"/>
</dbReference>
<dbReference type="EMBL" id="RCHS01000286">
    <property type="protein sequence ID" value="RMX59732.1"/>
    <property type="molecule type" value="Genomic_DNA"/>
</dbReference>
<gene>
    <name evidence="9" type="ORF">pdam_00019016</name>
</gene>
<evidence type="ECO:0000256" key="3">
    <source>
        <dbReference type="ARBA" id="ARBA00022737"/>
    </source>
</evidence>
<evidence type="ECO:0000256" key="1">
    <source>
        <dbReference type="ARBA" id="ARBA00022536"/>
    </source>
</evidence>
<dbReference type="SUPFAM" id="SSF57196">
    <property type="entry name" value="EGF/Laminin"/>
    <property type="match status" value="1"/>
</dbReference>
<keyword evidence="5" id="KW-0325">Glycoprotein</keyword>
<proteinExistence type="predicted"/>
<feature type="non-terminal residue" evidence="9">
    <location>
        <position position="157"/>
    </location>
</feature>
<dbReference type="PROSITE" id="PS50026">
    <property type="entry name" value="EGF_3"/>
    <property type="match status" value="1"/>
</dbReference>
<evidence type="ECO:0000256" key="2">
    <source>
        <dbReference type="ARBA" id="ARBA00022729"/>
    </source>
</evidence>
<evidence type="ECO:0000313" key="10">
    <source>
        <dbReference type="Proteomes" id="UP000275408"/>
    </source>
</evidence>
<evidence type="ECO:0000256" key="6">
    <source>
        <dbReference type="PROSITE-ProRule" id="PRU00076"/>
    </source>
</evidence>
<feature type="signal peptide" evidence="7">
    <location>
        <begin position="1"/>
        <end position="23"/>
    </location>
</feature>
<evidence type="ECO:0000313" key="9">
    <source>
        <dbReference type="EMBL" id="RMX59732.1"/>
    </source>
</evidence>
<evidence type="ECO:0000256" key="7">
    <source>
        <dbReference type="SAM" id="SignalP"/>
    </source>
</evidence>
<dbReference type="PRINTS" id="PR00010">
    <property type="entry name" value="EGFBLOOD"/>
</dbReference>
<keyword evidence="3" id="KW-0677">Repeat</keyword>
<dbReference type="Proteomes" id="UP000275408">
    <property type="component" value="Unassembled WGS sequence"/>
</dbReference>
<accession>A0A3M6V1E0</accession>
<dbReference type="FunFam" id="2.10.25.10:FF:000321">
    <property type="entry name" value="Protein delta homolog 1"/>
    <property type="match status" value="1"/>
</dbReference>
<dbReference type="Pfam" id="PF00008">
    <property type="entry name" value="EGF"/>
    <property type="match status" value="1"/>
</dbReference>
<dbReference type="PROSITE" id="PS00022">
    <property type="entry name" value="EGF_1"/>
    <property type="match status" value="1"/>
</dbReference>
<feature type="disulfide bond" evidence="6">
    <location>
        <begin position="146"/>
        <end position="155"/>
    </location>
</feature>
<name>A0A3M6V1E0_POCDA</name>
<organism evidence="9 10">
    <name type="scientific">Pocillopora damicornis</name>
    <name type="common">Cauliflower coral</name>
    <name type="synonym">Millepora damicornis</name>
    <dbReference type="NCBI Taxonomy" id="46731"/>
    <lineage>
        <taxon>Eukaryota</taxon>
        <taxon>Metazoa</taxon>
        <taxon>Cnidaria</taxon>
        <taxon>Anthozoa</taxon>
        <taxon>Hexacorallia</taxon>
        <taxon>Scleractinia</taxon>
        <taxon>Astrocoeniina</taxon>
        <taxon>Pocilloporidae</taxon>
        <taxon>Pocillopora</taxon>
    </lineage>
</organism>
<sequence>MILWKFVTAALFLTCISYAVVLSEEETLYRVTSKRFRFVNFKIELFHALDGKKIVVSYEETREHCLWKCLRSLECFSANICIHVESNGKVWCELMSSDKHTLPALSFQANESYHHDFIPNPCESSPCQNGGTCRRLNETNDYRCTCTGNYAGKNCER</sequence>
<comment type="caution">
    <text evidence="6">Lacks conserved residue(s) required for the propagation of feature annotation.</text>
</comment>
<keyword evidence="1 6" id="KW-0245">EGF-like domain</keyword>
<feature type="domain" description="EGF-like" evidence="8">
    <location>
        <begin position="118"/>
        <end position="156"/>
    </location>
</feature>
<evidence type="ECO:0000256" key="5">
    <source>
        <dbReference type="ARBA" id="ARBA00023180"/>
    </source>
</evidence>
<comment type="caution">
    <text evidence="9">The sequence shown here is derived from an EMBL/GenBank/DDBJ whole genome shotgun (WGS) entry which is preliminary data.</text>
</comment>
<dbReference type="CDD" id="cd00054">
    <property type="entry name" value="EGF_CA"/>
    <property type="match status" value="1"/>
</dbReference>
<dbReference type="OrthoDB" id="5946752at2759"/>
<dbReference type="Gene3D" id="2.10.25.10">
    <property type="entry name" value="Laminin"/>
    <property type="match status" value="1"/>
</dbReference>
<dbReference type="SMART" id="SM00181">
    <property type="entry name" value="EGF"/>
    <property type="match status" value="1"/>
</dbReference>
<dbReference type="AlphaFoldDB" id="A0A3M6V1E0"/>
<feature type="disulfide bond" evidence="6">
    <location>
        <begin position="127"/>
        <end position="144"/>
    </location>
</feature>
<evidence type="ECO:0000256" key="4">
    <source>
        <dbReference type="ARBA" id="ARBA00023157"/>
    </source>
</evidence>
<keyword evidence="10" id="KW-1185">Reference proteome</keyword>
<reference evidence="9 10" key="1">
    <citation type="journal article" date="2018" name="Sci. Rep.">
        <title>Comparative analysis of the Pocillopora damicornis genome highlights role of immune system in coral evolution.</title>
        <authorList>
            <person name="Cunning R."/>
            <person name="Bay R.A."/>
            <person name="Gillette P."/>
            <person name="Baker A.C."/>
            <person name="Traylor-Knowles N."/>
        </authorList>
    </citation>
    <scope>NUCLEOTIDE SEQUENCE [LARGE SCALE GENOMIC DNA]</scope>
    <source>
        <strain evidence="9">RSMAS</strain>
        <tissue evidence="9">Whole animal</tissue>
    </source>
</reference>
<evidence type="ECO:0000259" key="8">
    <source>
        <dbReference type="PROSITE" id="PS50026"/>
    </source>
</evidence>